<dbReference type="GeneID" id="5547988"/>
<dbReference type="Proteomes" id="UP000000267">
    <property type="component" value="Unassembled WGS sequence"/>
</dbReference>
<feature type="region of interest" description="Disordered" evidence="4">
    <location>
        <begin position="1"/>
        <end position="51"/>
    </location>
</feature>
<evidence type="ECO:0000313" key="6">
    <source>
        <dbReference type="Proteomes" id="UP000000267"/>
    </source>
</evidence>
<accession>A7TE04</accession>
<dbReference type="AlphaFoldDB" id="A7TE04"/>
<dbReference type="PANTHER" id="PTHR14221:SF0">
    <property type="entry name" value="WD REPEAT-CONTAINING PROTEIN 44"/>
    <property type="match status" value="1"/>
</dbReference>
<evidence type="ECO:0000256" key="1">
    <source>
        <dbReference type="ARBA" id="ARBA00022574"/>
    </source>
</evidence>
<dbReference type="GO" id="GO:0015918">
    <property type="term" value="P:sterol transport"/>
    <property type="evidence" value="ECO:0007669"/>
    <property type="project" value="EnsemblFungi"/>
</dbReference>
<dbReference type="FunCoup" id="A7TE04">
    <property type="interactions" value="44"/>
</dbReference>
<dbReference type="SUPFAM" id="SSF50978">
    <property type="entry name" value="WD40 repeat-like"/>
    <property type="match status" value="1"/>
</dbReference>
<dbReference type="HOGENOM" id="CLU_008245_0_0_1"/>
<gene>
    <name evidence="5" type="ORF">Kpol_1018p164</name>
</gene>
<dbReference type="OMA" id="FHPNDDR"/>
<dbReference type="Gene3D" id="2.130.10.10">
    <property type="entry name" value="YVTN repeat-like/Quinoprotein amine dehydrogenase"/>
    <property type="match status" value="1"/>
</dbReference>
<evidence type="ECO:0000313" key="5">
    <source>
        <dbReference type="EMBL" id="EDO19624.1"/>
    </source>
</evidence>
<protein>
    <submittedName>
        <fullName evidence="5">Uncharacterized protein</fullName>
    </submittedName>
</protein>
<evidence type="ECO:0000256" key="2">
    <source>
        <dbReference type="ARBA" id="ARBA00022737"/>
    </source>
</evidence>
<dbReference type="OrthoDB" id="1932312at2759"/>
<evidence type="ECO:0000256" key="3">
    <source>
        <dbReference type="PROSITE-ProRule" id="PRU00221"/>
    </source>
</evidence>
<keyword evidence="6" id="KW-1185">Reference proteome</keyword>
<dbReference type="InterPro" id="IPR001680">
    <property type="entry name" value="WD40_rpt"/>
</dbReference>
<proteinExistence type="predicted"/>
<dbReference type="EMBL" id="DS480378">
    <property type="protein sequence ID" value="EDO19624.1"/>
    <property type="molecule type" value="Genomic_DNA"/>
</dbReference>
<feature type="repeat" description="WD" evidence="3">
    <location>
        <begin position="293"/>
        <end position="333"/>
    </location>
</feature>
<reference evidence="5 6" key="1">
    <citation type="journal article" date="2007" name="Proc. Natl. Acad. Sci. U.S.A.">
        <title>Independent sorting-out of thousands of duplicated gene pairs in two yeast species descended from a whole-genome duplication.</title>
        <authorList>
            <person name="Scannell D.R."/>
            <person name="Frank A.C."/>
            <person name="Conant G.C."/>
            <person name="Byrne K.P."/>
            <person name="Woolfit M."/>
            <person name="Wolfe K.H."/>
        </authorList>
    </citation>
    <scope>NUCLEOTIDE SEQUENCE [LARGE SCALE GENOMIC DNA]</scope>
    <source>
        <strain evidence="6">ATCC 22028 / DSM 70294 / BCRC 21397 / CBS 2163 / NBRC 10782 / NRRL Y-8283 / UCD 57-17</strain>
    </source>
</reference>
<organism evidence="6">
    <name type="scientific">Vanderwaltozyma polyspora (strain ATCC 22028 / DSM 70294 / BCRC 21397 / CBS 2163 / NBRC 10782 / NRRL Y-8283 / UCD 57-17)</name>
    <name type="common">Kluyveromyces polysporus</name>
    <dbReference type="NCBI Taxonomy" id="436907"/>
    <lineage>
        <taxon>Eukaryota</taxon>
        <taxon>Fungi</taxon>
        <taxon>Dikarya</taxon>
        <taxon>Ascomycota</taxon>
        <taxon>Saccharomycotina</taxon>
        <taxon>Saccharomycetes</taxon>
        <taxon>Saccharomycetales</taxon>
        <taxon>Saccharomycetaceae</taxon>
        <taxon>Vanderwaltozyma</taxon>
    </lineage>
</organism>
<dbReference type="InterPro" id="IPR015943">
    <property type="entry name" value="WD40/YVTN_repeat-like_dom_sf"/>
</dbReference>
<dbReference type="PROSITE" id="PS50294">
    <property type="entry name" value="WD_REPEATS_REGION"/>
    <property type="match status" value="3"/>
</dbReference>
<sequence>MNVNKVLPIPTIKNPDMSDYDVGSISAGSNSGGSIDIDSNSESENDSDNFMHPKVYEKSRNRRLSDEYPADIQPLMFRMTLPLDGQNNNTLAGQEGIDSLTAPKLSKTLSKVKRKLVSIPRSEYLNSRNGMYWFSSIDESQLEKHLREPSYIKVYKKRRDMTRFNRLFMAQELKAFDDSNGKYTINKNTDNSRAIWVTKFSKDGKLMATAGKDGCIRIWKVISSPVERWEINGMQESTKQANVQNVIRRRQVANAYQNSNDSESRRLTNTFDDIKEAVNLFAPVFKPLPVRVFQEHSQDILDLDWSKNGFILTSSMDKTVKLWHPDRAVSLRTFKHPDFVSSVRFHPHDDRFFISGCLDHKLRVWSILDEEVSFEYDCQDLITAISLSPNNSEYTVVGTLNGYIHVVKTRGLSFVSAFHVRERHELSKGPGQPPIIQLKRQGPRITGLQCFYPDQIDSLRILATCDDSRIRVIRLSDRKLLEYLKGFHSGSTQHQAQLATVSNRPVVISGSDDQWIYGWTLQTNVEEDAIQPIPKSGIHRSSSIKNFIKSTIRKSCDFGEKLKSEATHLQHLHIPNVLKYKGHNTIRNSAYVSFRGHLGKVTTAVIAPPEVMKTLSLSNDFICELSMEYFTELENSNEKNLRPTRSTPSSQSAVATTLVSTGSVPSKTSLNGQSPLPPMIEVVGTVIVSTDNLGIIRVFRVDLPSRIRKMILQKLVNAENNLKEDLSRLDLSVSTSSKADNSTTKGTNSLSLDVQKSCLLPNGTIKSSLFGTQSNNSSVPPPAKKIPSISSSSTLIIDSQFKQFPSNALCDVCNGTRFQFRPDDVSSGGGAYYCTDCNTVYNSFR</sequence>
<feature type="compositionally biased region" description="Low complexity" evidence="4">
    <location>
        <begin position="23"/>
        <end position="38"/>
    </location>
</feature>
<feature type="repeat" description="WD" evidence="3">
    <location>
        <begin position="188"/>
        <end position="221"/>
    </location>
</feature>
<dbReference type="KEGG" id="vpo:Kpol_1018p164"/>
<dbReference type="PANTHER" id="PTHR14221">
    <property type="entry name" value="WD REPEAT DOMAIN 44"/>
    <property type="match status" value="1"/>
</dbReference>
<dbReference type="InterPro" id="IPR036322">
    <property type="entry name" value="WD40_repeat_dom_sf"/>
</dbReference>
<dbReference type="InParanoid" id="A7TE04"/>
<dbReference type="Pfam" id="PF00400">
    <property type="entry name" value="WD40"/>
    <property type="match status" value="3"/>
</dbReference>
<evidence type="ECO:0000256" key="4">
    <source>
        <dbReference type="SAM" id="MobiDB-lite"/>
    </source>
</evidence>
<name>A7TE04_VANPO</name>
<dbReference type="PhylomeDB" id="A7TE04"/>
<dbReference type="InterPro" id="IPR040324">
    <property type="entry name" value="WDR44/Dgr2"/>
</dbReference>
<dbReference type="eggNOG" id="KOG0283">
    <property type="taxonomic scope" value="Eukaryota"/>
</dbReference>
<feature type="repeat" description="WD" evidence="3">
    <location>
        <begin position="333"/>
        <end position="375"/>
    </location>
</feature>
<dbReference type="PROSITE" id="PS50082">
    <property type="entry name" value="WD_REPEATS_2"/>
    <property type="match status" value="3"/>
</dbReference>
<keyword evidence="1 3" id="KW-0853">WD repeat</keyword>
<dbReference type="RefSeq" id="XP_001647482.1">
    <property type="nucleotide sequence ID" value="XM_001647432.1"/>
</dbReference>
<keyword evidence="2" id="KW-0677">Repeat</keyword>
<dbReference type="SMART" id="SM00320">
    <property type="entry name" value="WD40"/>
    <property type="match status" value="4"/>
</dbReference>